<evidence type="ECO:0000256" key="2">
    <source>
        <dbReference type="ARBA" id="ARBA00022475"/>
    </source>
</evidence>
<evidence type="ECO:0000256" key="4">
    <source>
        <dbReference type="ARBA" id="ARBA00022989"/>
    </source>
</evidence>
<dbReference type="PANTHER" id="PTHR34584">
    <property type="entry name" value="NA(+)/H(+) ANTIPORTER SUBUNIT E1"/>
    <property type="match status" value="1"/>
</dbReference>
<keyword evidence="2" id="KW-1003">Cell membrane</keyword>
<reference evidence="7" key="1">
    <citation type="journal article" date="2015" name="Proc. Natl. Acad. Sci. U.S.A.">
        <title>Networks of energetic and metabolic interactions define dynamics in microbial communities.</title>
        <authorList>
            <person name="Embree M."/>
            <person name="Liu J.K."/>
            <person name="Al-Bassam M.M."/>
            <person name="Zengler K."/>
        </authorList>
    </citation>
    <scope>NUCLEOTIDE SEQUENCE</scope>
</reference>
<dbReference type="EMBL" id="LNQE01001209">
    <property type="protein sequence ID" value="KUG20253.1"/>
    <property type="molecule type" value="Genomic_DNA"/>
</dbReference>
<gene>
    <name evidence="7" type="ORF">ASZ90_009987</name>
</gene>
<keyword evidence="3 6" id="KW-0812">Transmembrane</keyword>
<dbReference type="AlphaFoldDB" id="A0A0W8FH86"/>
<protein>
    <submittedName>
        <fullName evidence="7">Na(+) h(+) antiporter subunit e</fullName>
    </submittedName>
</protein>
<evidence type="ECO:0000256" key="5">
    <source>
        <dbReference type="ARBA" id="ARBA00023136"/>
    </source>
</evidence>
<comment type="subcellular location">
    <subcellularLocation>
        <location evidence="1">Cell membrane</location>
        <topology evidence="1">Multi-pass membrane protein</topology>
    </subcellularLocation>
</comment>
<dbReference type="Pfam" id="PF01899">
    <property type="entry name" value="MNHE"/>
    <property type="match status" value="1"/>
</dbReference>
<keyword evidence="4 6" id="KW-1133">Transmembrane helix</keyword>
<sequence>MIPFILTALFAFIIYLLLTAGSGELVLWSGPELAMGAFLSLVTATISRGFFCANRDYRMANPVRWGTLAAYLIGPFFIEMAKANVDVAYRVITGRIRPGIVRIRPGLKTDLGVLLLANSITLTPGTLTVHVDEETNDFFVHMINIKPGVEQKETADIMDVEAFFSFPRWIRRIAE</sequence>
<evidence type="ECO:0000256" key="3">
    <source>
        <dbReference type="ARBA" id="ARBA00022692"/>
    </source>
</evidence>
<dbReference type="InterPro" id="IPR002758">
    <property type="entry name" value="Cation_antiport_E"/>
</dbReference>
<feature type="transmembrane region" description="Helical" evidence="6">
    <location>
        <begin position="33"/>
        <end position="51"/>
    </location>
</feature>
<name>A0A0W8FH86_9ZZZZ</name>
<dbReference type="PANTHER" id="PTHR34584:SF1">
    <property type="entry name" value="NA(+)_H(+) ANTIPORTER SUBUNIT E1"/>
    <property type="match status" value="1"/>
</dbReference>
<evidence type="ECO:0000256" key="1">
    <source>
        <dbReference type="ARBA" id="ARBA00004651"/>
    </source>
</evidence>
<evidence type="ECO:0000256" key="6">
    <source>
        <dbReference type="SAM" id="Phobius"/>
    </source>
</evidence>
<organism evidence="7">
    <name type="scientific">hydrocarbon metagenome</name>
    <dbReference type="NCBI Taxonomy" id="938273"/>
    <lineage>
        <taxon>unclassified sequences</taxon>
        <taxon>metagenomes</taxon>
        <taxon>ecological metagenomes</taxon>
    </lineage>
</organism>
<keyword evidence="5 6" id="KW-0472">Membrane</keyword>
<comment type="caution">
    <text evidence="7">The sequence shown here is derived from an EMBL/GenBank/DDBJ whole genome shotgun (WGS) entry which is preliminary data.</text>
</comment>
<dbReference type="GO" id="GO:0008324">
    <property type="term" value="F:monoatomic cation transmembrane transporter activity"/>
    <property type="evidence" value="ECO:0007669"/>
    <property type="project" value="InterPro"/>
</dbReference>
<dbReference type="GO" id="GO:0005886">
    <property type="term" value="C:plasma membrane"/>
    <property type="evidence" value="ECO:0007669"/>
    <property type="project" value="UniProtKB-SubCell"/>
</dbReference>
<accession>A0A0W8FH86</accession>
<proteinExistence type="predicted"/>
<dbReference type="PIRSF" id="PIRSF019239">
    <property type="entry name" value="MrpE"/>
    <property type="match status" value="1"/>
</dbReference>
<evidence type="ECO:0000313" key="7">
    <source>
        <dbReference type="EMBL" id="KUG20253.1"/>
    </source>
</evidence>